<evidence type="ECO:0000313" key="3">
    <source>
        <dbReference type="Proteomes" id="UP001154015"/>
    </source>
</evidence>
<accession>A0ABN8V1N2</accession>
<dbReference type="Proteomes" id="UP001154015">
    <property type="component" value="Unassembled WGS sequence"/>
</dbReference>
<comment type="caution">
    <text evidence="2">The sequence shown here is derived from an EMBL/GenBank/DDBJ whole genome shotgun (WGS) entry which is preliminary data.</text>
</comment>
<name>A0ABN8V1N2_STRGL</name>
<proteinExistence type="predicted"/>
<organism evidence="2 3">
    <name type="scientific">Streptomyces globisporus</name>
    <dbReference type="NCBI Taxonomy" id="1908"/>
    <lineage>
        <taxon>Bacteria</taxon>
        <taxon>Bacillati</taxon>
        <taxon>Actinomycetota</taxon>
        <taxon>Actinomycetes</taxon>
        <taxon>Kitasatosporales</taxon>
        <taxon>Streptomycetaceae</taxon>
        <taxon>Streptomyces</taxon>
    </lineage>
</organism>
<gene>
    <name evidence="2" type="ORF">SGL43_02106</name>
</gene>
<sequence length="37" mass="3812">MGRRAVLGVPQRDPVKGAVARQRPRIGPGGECGGVLT</sequence>
<protein>
    <submittedName>
        <fullName evidence="2">Uncharacterized protein</fullName>
    </submittedName>
</protein>
<reference evidence="2" key="1">
    <citation type="submission" date="2022-03" db="EMBL/GenBank/DDBJ databases">
        <authorList>
            <person name="Leyn A S."/>
        </authorList>
    </citation>
    <scope>NUCLEOTIDE SEQUENCE</scope>
    <source>
        <strain evidence="2">Streptomyces globisporus 4-3</strain>
    </source>
</reference>
<feature type="compositionally biased region" description="Gly residues" evidence="1">
    <location>
        <begin position="27"/>
        <end position="37"/>
    </location>
</feature>
<keyword evidence="3" id="KW-1185">Reference proteome</keyword>
<feature type="region of interest" description="Disordered" evidence="1">
    <location>
        <begin position="1"/>
        <end position="37"/>
    </location>
</feature>
<evidence type="ECO:0000313" key="2">
    <source>
        <dbReference type="EMBL" id="CAH9415094.1"/>
    </source>
</evidence>
<dbReference type="EMBL" id="CAKXYP010000005">
    <property type="protein sequence ID" value="CAH9415094.1"/>
    <property type="molecule type" value="Genomic_DNA"/>
</dbReference>
<evidence type="ECO:0000256" key="1">
    <source>
        <dbReference type="SAM" id="MobiDB-lite"/>
    </source>
</evidence>